<dbReference type="EMBL" id="JBHSBM010000059">
    <property type="protein sequence ID" value="MFC4062757.1"/>
    <property type="molecule type" value="Genomic_DNA"/>
</dbReference>
<evidence type="ECO:0000313" key="3">
    <source>
        <dbReference type="Proteomes" id="UP001595850"/>
    </source>
</evidence>
<organism evidence="2 3">
    <name type="scientific">Planomonospora corallina</name>
    <dbReference type="NCBI Taxonomy" id="1806052"/>
    <lineage>
        <taxon>Bacteria</taxon>
        <taxon>Bacillati</taxon>
        <taxon>Actinomycetota</taxon>
        <taxon>Actinomycetes</taxon>
        <taxon>Streptosporangiales</taxon>
        <taxon>Streptosporangiaceae</taxon>
        <taxon>Planomonospora</taxon>
    </lineage>
</organism>
<evidence type="ECO:0000313" key="2">
    <source>
        <dbReference type="EMBL" id="MFC4062757.1"/>
    </source>
</evidence>
<name>A0ABV8IIC6_9ACTN</name>
<gene>
    <name evidence="2" type="ORF">ACFOWE_31070</name>
</gene>
<feature type="region of interest" description="Disordered" evidence="1">
    <location>
        <begin position="64"/>
        <end position="89"/>
    </location>
</feature>
<evidence type="ECO:0000256" key="1">
    <source>
        <dbReference type="SAM" id="MobiDB-lite"/>
    </source>
</evidence>
<sequence>MAAEMERDLIRERTRRARSESVTAIALSRGHVRVQQVLAGGGDRGRDVAQAQTRVTDVEGKDLLGPRGALMQRPPQHPLPKARGWAVQL</sequence>
<reference evidence="3" key="1">
    <citation type="journal article" date="2019" name="Int. J. Syst. Evol. Microbiol.">
        <title>The Global Catalogue of Microorganisms (GCM) 10K type strain sequencing project: providing services to taxonomists for standard genome sequencing and annotation.</title>
        <authorList>
            <consortium name="The Broad Institute Genomics Platform"/>
            <consortium name="The Broad Institute Genome Sequencing Center for Infectious Disease"/>
            <person name="Wu L."/>
            <person name="Ma J."/>
        </authorList>
    </citation>
    <scope>NUCLEOTIDE SEQUENCE [LARGE SCALE GENOMIC DNA]</scope>
    <source>
        <strain evidence="3">TBRC 4489</strain>
    </source>
</reference>
<dbReference type="Proteomes" id="UP001595850">
    <property type="component" value="Unassembled WGS sequence"/>
</dbReference>
<accession>A0ABV8IIC6</accession>
<keyword evidence="3" id="KW-1185">Reference proteome</keyword>
<proteinExistence type="predicted"/>
<dbReference type="RefSeq" id="WP_377294161.1">
    <property type="nucleotide sequence ID" value="NZ_JBHSBM010000059.1"/>
</dbReference>
<comment type="caution">
    <text evidence="2">The sequence shown here is derived from an EMBL/GenBank/DDBJ whole genome shotgun (WGS) entry which is preliminary data.</text>
</comment>
<protein>
    <submittedName>
        <fullName evidence="2">Uncharacterized protein</fullName>
    </submittedName>
</protein>